<dbReference type="InterPro" id="IPR036378">
    <property type="entry name" value="FAS1_dom_sf"/>
</dbReference>
<protein>
    <submittedName>
        <fullName evidence="2">Immunogenic protein MPB70</fullName>
    </submittedName>
</protein>
<proteinExistence type="predicted"/>
<dbReference type="FunFam" id="2.30.180.10:FF:000019">
    <property type="entry name" value="Cell surface lipoprotein"/>
    <property type="match status" value="1"/>
</dbReference>
<dbReference type="PANTHER" id="PTHR10900">
    <property type="entry name" value="PERIOSTIN-RELATED"/>
    <property type="match status" value="1"/>
</dbReference>
<feature type="domain" description="FAS1" evidence="1">
    <location>
        <begin position="32"/>
        <end position="168"/>
    </location>
</feature>
<dbReference type="PANTHER" id="PTHR10900:SF77">
    <property type="entry name" value="FI19380P1"/>
    <property type="match status" value="1"/>
</dbReference>
<reference evidence="3" key="1">
    <citation type="submission" date="2017-09" db="EMBL/GenBank/DDBJ databases">
        <title>Metaegenomics of thermophilic ammonia-oxidizing enrichment culture.</title>
        <authorList>
            <person name="Kato S."/>
            <person name="Suzuki K."/>
        </authorList>
    </citation>
    <scope>NUCLEOTIDE SEQUENCE [LARGE SCALE GENOMIC DNA]</scope>
</reference>
<dbReference type="SMART" id="SM00554">
    <property type="entry name" value="FAS1"/>
    <property type="match status" value="1"/>
</dbReference>
<organism evidence="2 3">
    <name type="scientific">Candidatus Fervidibacter japonicus</name>
    <dbReference type="NCBI Taxonomy" id="2035412"/>
    <lineage>
        <taxon>Bacteria</taxon>
        <taxon>Candidatus Fervidibacterota</taxon>
        <taxon>Candidatus Fervidibacter</taxon>
    </lineage>
</organism>
<dbReference type="Gene3D" id="2.30.180.10">
    <property type="entry name" value="FAS1 domain"/>
    <property type="match status" value="1"/>
</dbReference>
<evidence type="ECO:0000313" key="3">
    <source>
        <dbReference type="Proteomes" id="UP000236173"/>
    </source>
</evidence>
<dbReference type="PROSITE" id="PS50213">
    <property type="entry name" value="FAS1"/>
    <property type="match status" value="1"/>
</dbReference>
<gene>
    <name evidence="2" type="ORF">HRbin17_01146</name>
</gene>
<sequence length="173" mass="18462">MLVLHRLLTVGAVVAVVGSWTVAQYGGGAQPTGDIPTVAVKAGQFKTLVKALQAAELVDALKGKGPFTVFAPTDAAFAKLPKGTLEELLKPENKEKLRSILLYHVVAGKYLAADVKKLKSGTQVETLLKGKKITVTHKRNSVYVNDAKVIKTDVMASNGVIHVIDKVILPPEK</sequence>
<comment type="caution">
    <text evidence="2">The sequence shown here is derived from an EMBL/GenBank/DDBJ whole genome shotgun (WGS) entry which is preliminary data.</text>
</comment>
<dbReference type="SUPFAM" id="SSF82153">
    <property type="entry name" value="FAS1 domain"/>
    <property type="match status" value="1"/>
</dbReference>
<dbReference type="InterPro" id="IPR050904">
    <property type="entry name" value="Adhesion/Biosynth-related"/>
</dbReference>
<dbReference type="AlphaFoldDB" id="A0A2H5XBS1"/>
<evidence type="ECO:0000259" key="1">
    <source>
        <dbReference type="PROSITE" id="PS50213"/>
    </source>
</evidence>
<dbReference type="Proteomes" id="UP000236173">
    <property type="component" value="Unassembled WGS sequence"/>
</dbReference>
<accession>A0A2H5XBS1</accession>
<name>A0A2H5XBS1_9BACT</name>
<evidence type="ECO:0000313" key="2">
    <source>
        <dbReference type="EMBL" id="GBC98632.1"/>
    </source>
</evidence>
<dbReference type="InterPro" id="IPR000782">
    <property type="entry name" value="FAS1_domain"/>
</dbReference>
<dbReference type="EMBL" id="BEHT01000013">
    <property type="protein sequence ID" value="GBC98632.1"/>
    <property type="molecule type" value="Genomic_DNA"/>
</dbReference>
<dbReference type="Pfam" id="PF02469">
    <property type="entry name" value="Fasciclin"/>
    <property type="match status" value="1"/>
</dbReference>